<dbReference type="HOGENOM" id="CLU_1297504_0_0_2"/>
<dbReference type="AlphaFoldDB" id="Q12YC2"/>
<gene>
    <name evidence="1" type="ordered locus">Mbur_0580</name>
</gene>
<dbReference type="RefSeq" id="WP_011498714.1">
    <property type="nucleotide sequence ID" value="NC_007955.1"/>
</dbReference>
<dbReference type="GeneID" id="3997105"/>
<reference evidence="2" key="1">
    <citation type="journal article" date="2009" name="ISME J.">
        <title>The genome sequence of the psychrophilic archaeon, Methanococcoides burtonii: the role of genome evolution in cold adaptation.</title>
        <authorList>
            <person name="Allen M.A."/>
            <person name="Lauro F.M."/>
            <person name="Williams T.J."/>
            <person name="Burg D."/>
            <person name="Siddiqui K.S."/>
            <person name="De Francisci D."/>
            <person name="Chong K.W."/>
            <person name="Pilak O."/>
            <person name="Chew H.H."/>
            <person name="De Maere M.Z."/>
            <person name="Ting L."/>
            <person name="Katrib M."/>
            <person name="Ng C."/>
            <person name="Sowers K.R."/>
            <person name="Galperin M.Y."/>
            <person name="Anderson I.J."/>
            <person name="Ivanova N."/>
            <person name="Dalin E."/>
            <person name="Martinez M."/>
            <person name="Lapidus A."/>
            <person name="Hauser L."/>
            <person name="Land M."/>
            <person name="Thomas T."/>
            <person name="Cavicchioli R."/>
        </authorList>
    </citation>
    <scope>NUCLEOTIDE SEQUENCE [LARGE SCALE GENOMIC DNA]</scope>
    <source>
        <strain evidence="2">DSM 6242 / NBRC 107633 / OCM 468 / ACE-M</strain>
    </source>
</reference>
<organism evidence="1 2">
    <name type="scientific">Methanococcoides burtonii (strain DSM 6242 / NBRC 107633 / OCM 468 / ACE-M)</name>
    <dbReference type="NCBI Taxonomy" id="259564"/>
    <lineage>
        <taxon>Archaea</taxon>
        <taxon>Methanobacteriati</taxon>
        <taxon>Methanobacteriota</taxon>
        <taxon>Stenosarchaea group</taxon>
        <taxon>Methanomicrobia</taxon>
        <taxon>Methanosarcinales</taxon>
        <taxon>Methanosarcinaceae</taxon>
        <taxon>Methanococcoides</taxon>
    </lineage>
</organism>
<dbReference type="KEGG" id="mbu:Mbur_0580"/>
<name>Q12YC2_METBU</name>
<evidence type="ECO:0000313" key="1">
    <source>
        <dbReference type="EMBL" id="ABE51554.1"/>
    </source>
</evidence>
<proteinExistence type="predicted"/>
<protein>
    <submittedName>
        <fullName evidence="1">Uncharacterized protein</fullName>
    </submittedName>
</protein>
<evidence type="ECO:0000313" key="2">
    <source>
        <dbReference type="Proteomes" id="UP000001979"/>
    </source>
</evidence>
<accession>Q12YC2</accession>
<dbReference type="STRING" id="259564.Mbur_0580"/>
<dbReference type="OrthoDB" id="142291at2157"/>
<keyword evidence="2" id="KW-1185">Reference proteome</keyword>
<dbReference type="Proteomes" id="UP000001979">
    <property type="component" value="Chromosome"/>
</dbReference>
<sequence length="212" mass="25003">MTLKRFSKDYKNYGDWLKAQPRTSEYAKRVIRFHERFPTLNLNELRNTRLKDHNLSTTSWKILKAPQKRDRNLSLQILRLMRKGVPFSKAIEQTGANKKNTIINLGKYLYKSKGKWTVTVLDRIESEMMFYDRDEGLISIVTTRSKDRSLIAEYFNAVNKALKSGDTKCLKKFDNAIVIDADGKEHYFVTDLERLYEILDAQEEPEFFELYV</sequence>
<dbReference type="EMBL" id="CP000300">
    <property type="protein sequence ID" value="ABE51554.1"/>
    <property type="molecule type" value="Genomic_DNA"/>
</dbReference>